<dbReference type="InterPro" id="IPR050733">
    <property type="entry name" value="Vitellogenin/Apolipophorin"/>
</dbReference>
<dbReference type="Proteomes" id="UP000235965">
    <property type="component" value="Unassembled WGS sequence"/>
</dbReference>
<dbReference type="OrthoDB" id="160294at2759"/>
<feature type="domain" description="VWFD" evidence="9">
    <location>
        <begin position="1486"/>
        <end position="1666"/>
    </location>
</feature>
<dbReference type="InterPro" id="IPR011030">
    <property type="entry name" value="Lipovitellin_superhlx_dom"/>
</dbReference>
<evidence type="ECO:0000256" key="2">
    <source>
        <dbReference type="ARBA" id="ARBA00022761"/>
    </source>
</evidence>
<reference evidence="10 11" key="1">
    <citation type="submission" date="2017-12" db="EMBL/GenBank/DDBJ databases">
        <title>Hemimetabolous genomes reveal molecular basis of termite eusociality.</title>
        <authorList>
            <person name="Harrison M.C."/>
            <person name="Jongepier E."/>
            <person name="Robertson H.M."/>
            <person name="Arning N."/>
            <person name="Bitard-Feildel T."/>
            <person name="Chao H."/>
            <person name="Childers C.P."/>
            <person name="Dinh H."/>
            <person name="Doddapaneni H."/>
            <person name="Dugan S."/>
            <person name="Gowin J."/>
            <person name="Greiner C."/>
            <person name="Han Y."/>
            <person name="Hu H."/>
            <person name="Hughes D.S.T."/>
            <person name="Huylmans A.-K."/>
            <person name="Kemena C."/>
            <person name="Kremer L.P.M."/>
            <person name="Lee S.L."/>
            <person name="Lopez-Ezquerra A."/>
            <person name="Mallet L."/>
            <person name="Monroy-Kuhn J.M."/>
            <person name="Moser A."/>
            <person name="Murali S.C."/>
            <person name="Muzny D.M."/>
            <person name="Otani S."/>
            <person name="Piulachs M.-D."/>
            <person name="Poelchau M."/>
            <person name="Qu J."/>
            <person name="Schaub F."/>
            <person name="Wada-Katsumata A."/>
            <person name="Worley K.C."/>
            <person name="Xie Q."/>
            <person name="Ylla G."/>
            <person name="Poulsen M."/>
            <person name="Gibbs R.A."/>
            <person name="Schal C."/>
            <person name="Richards S."/>
            <person name="Belles X."/>
            <person name="Korb J."/>
            <person name="Bornberg-Bauer E."/>
        </authorList>
    </citation>
    <scope>NUCLEOTIDE SEQUENCE [LARGE SCALE GENOMIC DNA]</scope>
    <source>
        <tissue evidence="10">Whole body</tissue>
    </source>
</reference>
<comment type="caution">
    <text evidence="10">The sequence shown here is derived from an EMBL/GenBank/DDBJ whole genome shotgun (WGS) entry which is preliminary data.</text>
</comment>
<dbReference type="InterPro" id="IPR015819">
    <property type="entry name" value="Lipid_transp_b-sht_shell"/>
</dbReference>
<feature type="region of interest" description="Disordered" evidence="6">
    <location>
        <begin position="346"/>
        <end position="381"/>
    </location>
</feature>
<dbReference type="InterPro" id="IPR001846">
    <property type="entry name" value="VWF_type-D"/>
</dbReference>
<dbReference type="InterPro" id="IPR001747">
    <property type="entry name" value="Vitellogenin_N"/>
</dbReference>
<dbReference type="PANTHER" id="PTHR23345">
    <property type="entry name" value="VITELLOGENIN-RELATED"/>
    <property type="match status" value="1"/>
</dbReference>
<dbReference type="InterPro" id="IPR015255">
    <property type="entry name" value="Vitellinogen_open_b-sht"/>
</dbReference>
<evidence type="ECO:0000259" key="8">
    <source>
        <dbReference type="PROSITE" id="PS51211"/>
    </source>
</evidence>
<dbReference type="EMBL" id="NEVH01013591">
    <property type="protein sequence ID" value="PNF28405.1"/>
    <property type="molecule type" value="Genomic_DNA"/>
</dbReference>
<feature type="chain" id="PRO_5014559386" description="Phosvitin" evidence="7">
    <location>
        <begin position="23"/>
        <end position="1671"/>
    </location>
</feature>
<sequence>MSSPARFTLGAFFLLLLPTSRAENAWKPRAEHMFALEGRTVAGFPSLGQQQHTGIHYKGTMRVQKDPTGILLLKFQNMTYTKFHENLPRGWWSHMNTAREDFRQLPITGSTVAVKLGQHGVETVSLKAGMEDWEMNFIQGMVNQLQIDFRPSKPSSRNTRNQINTAYRLMENSVFGRCEVLYEVTRVPRSVALAQPDLFPSAHKCDHMNFIEIFKTRNFSNCEYRAELHFGLPTSKKCQPGGNACQDFWHRASVTRLSGCGDQRDFRILQSETNSRVIVNLHLHKGSEASVSSYLTMNLQSIKEVSRRFSPHADPVVLQDLKFRFTNINGDKDMCSLFEAKGRYFQGDTEGGTRNRTSSGNEDEERAEDTSNANGTEPVVSNTERKQWDLELLGLHNPPHQPLSPYVSKLQGYERSFLHVMKLKETVTEIAREFEASKMIYERMTLEKVWVAVRICRKMTLLDLQRAVVNVNLQPRTNKEQRSESKVYRDVLVMCGTNPAFHILKKWIEQRDLRGEDASEVMAAVPSHLQTPGPDMIREFYELVRSWAVREDQHLKITSLLAFSHLLRTACVEWRVRHAQYTYETFDATCELTHASHYISWYASMLRAEPSLLRVYIAALGNTGAVAALAPLQGVAEDMSMSPYLRATAVLAMKYQALRVPEKTSPILLSLYHDVGQPVAVRVAAAALLFYTKPELALLQRVAVLTWYDPSLAVAAFIRSSFMSLANSQDPVFSELSRYAGMALALVKPVPLGLHMPHNFLWSRVVSDLQDVVSIQLSHETSLDATNFYCRFTQRLGGVSWVAFQGDVFVSGPEKFLTMLRELIYPSADVTQARPAIQNLKRSTKWLREALNIAPRSLPKLEGDIRVQFGKMAELVFPFDSELPAELAKAGRKLLEQMETGREFHYQKVNKNEMRTAVVTELGIPVNFQLSVPWAVRLEGRANMSIEHKTFLMDVDMMYTCAMFSELSFHSAWDETVHMAASHGVTVIRIPSTGIRAGLSETGAMQLALETAQAEDGSFIFQHSSKPFTSQHNILDFTIASRRESASVVHTRRSTQKWNSVIPNVNVNYTTEGPILTPLAWLRNGVNILGHAMMWPSLEASSIAVQLDGLHSVNFELRLESGNQTSVLLEELNRSSVQQSAVTTEAPTPPRQLYFWFWNRARATTASPDITETTAATNAEATTEQQSAEHTSVPNMVVARDDDDYRGSFNVSVIKPFSLQVNRSPYKYLLVKILDGLYGGDAYVVSLNMAINGTQSRKLSTLWTYAAGRSGKVRRFGLFLKEEKWQVGFTSILVASAIPVLKLENVIRANITSEIHADLLYSSDTAEHQFSLQTVMGRSALKAEALEDEYLTDKCIDRNQGPETDISPDCLRAAMDAMFLDRYNVTITYKGQSTSLGPIMMQHFNSLRLWLLPYITDTEDSKRTFAPSNTITALLEISPRLNTLNAWIRTPSMKTDFSSIPVNPLVTEILRFNPAVSYARRIRGESYCSHGGSKFFTFDGVELDYNVTSCWHLLAKDCSGHSRFAVLMRSLNNQETELEVNMDNYLILRLRPGLNVSANEKPVELAGHAVVQIADQAGAILAHLQARDTPEHVISVALPAHGFHIVYTGSSTLVMADRSMRGRLCGICGDFDGHAVKEFRKPQDTQAHNGQEYASSYAITDQAECASEQMK</sequence>
<dbReference type="PROSITE" id="PS51233">
    <property type="entry name" value="VWFD"/>
    <property type="match status" value="1"/>
</dbReference>
<evidence type="ECO:0008006" key="12">
    <source>
        <dbReference type="Google" id="ProtNLM"/>
    </source>
</evidence>
<name>A0A2J7QIJ4_9NEOP</name>
<dbReference type="SUPFAM" id="SSF56968">
    <property type="entry name" value="Lipovitellin-phosvitin complex, beta-sheet shell regions"/>
    <property type="match status" value="2"/>
</dbReference>
<evidence type="ECO:0000313" key="11">
    <source>
        <dbReference type="Proteomes" id="UP000235965"/>
    </source>
</evidence>
<dbReference type="Gene3D" id="1.25.10.20">
    <property type="entry name" value="Vitellinogen, superhelical"/>
    <property type="match status" value="1"/>
</dbReference>
<keyword evidence="2" id="KW-0758">Storage protein</keyword>
<comment type="caution">
    <text evidence="5">Lacks conserved residue(s) required for the propagation of feature annotation.</text>
</comment>
<dbReference type="PROSITE" id="PS51211">
    <property type="entry name" value="VITELLOGENIN"/>
    <property type="match status" value="1"/>
</dbReference>
<protein>
    <recommendedName>
        <fullName evidence="12">Phosvitin</fullName>
    </recommendedName>
</protein>
<feature type="domain" description="Vitellogenin" evidence="8">
    <location>
        <begin position="26"/>
        <end position="793"/>
    </location>
</feature>
<evidence type="ECO:0000313" key="10">
    <source>
        <dbReference type="EMBL" id="PNF28405.1"/>
    </source>
</evidence>
<evidence type="ECO:0000256" key="1">
    <source>
        <dbReference type="ARBA" id="ARBA00022729"/>
    </source>
</evidence>
<evidence type="ECO:0000256" key="4">
    <source>
        <dbReference type="ARBA" id="ARBA00023180"/>
    </source>
</evidence>
<accession>A0A2J7QIJ4</accession>
<dbReference type="GO" id="GO:0005319">
    <property type="term" value="F:lipid transporter activity"/>
    <property type="evidence" value="ECO:0007669"/>
    <property type="project" value="InterPro"/>
</dbReference>
<dbReference type="InParanoid" id="A0A2J7QIJ4"/>
<dbReference type="Pfam" id="PF00094">
    <property type="entry name" value="VWD"/>
    <property type="match status" value="1"/>
</dbReference>
<evidence type="ECO:0000256" key="7">
    <source>
        <dbReference type="SAM" id="SignalP"/>
    </source>
</evidence>
<evidence type="ECO:0000256" key="3">
    <source>
        <dbReference type="ARBA" id="ARBA00023157"/>
    </source>
</evidence>
<evidence type="ECO:0000256" key="5">
    <source>
        <dbReference type="PROSITE-ProRule" id="PRU00557"/>
    </source>
</evidence>
<dbReference type="SMART" id="SM00638">
    <property type="entry name" value="LPD_N"/>
    <property type="match status" value="1"/>
</dbReference>
<keyword evidence="3" id="KW-1015">Disulfide bond</keyword>
<organism evidence="10 11">
    <name type="scientific">Cryptotermes secundus</name>
    <dbReference type="NCBI Taxonomy" id="105785"/>
    <lineage>
        <taxon>Eukaryota</taxon>
        <taxon>Metazoa</taxon>
        <taxon>Ecdysozoa</taxon>
        <taxon>Arthropoda</taxon>
        <taxon>Hexapoda</taxon>
        <taxon>Insecta</taxon>
        <taxon>Pterygota</taxon>
        <taxon>Neoptera</taxon>
        <taxon>Polyneoptera</taxon>
        <taxon>Dictyoptera</taxon>
        <taxon>Blattodea</taxon>
        <taxon>Blattoidea</taxon>
        <taxon>Termitoidae</taxon>
        <taxon>Kalotermitidae</taxon>
        <taxon>Cryptotermitinae</taxon>
        <taxon>Cryptotermes</taxon>
    </lineage>
</organism>
<evidence type="ECO:0000259" key="9">
    <source>
        <dbReference type="PROSITE" id="PS51233"/>
    </source>
</evidence>
<dbReference type="SUPFAM" id="SSF48431">
    <property type="entry name" value="Lipovitellin-phosvitin complex, superhelical domain"/>
    <property type="match status" value="1"/>
</dbReference>
<gene>
    <name evidence="10" type="ORF">B7P43_G16407</name>
</gene>
<dbReference type="PANTHER" id="PTHR23345:SF15">
    <property type="entry name" value="VITELLOGENIN 1-RELATED"/>
    <property type="match status" value="1"/>
</dbReference>
<dbReference type="SMART" id="SM00216">
    <property type="entry name" value="VWD"/>
    <property type="match status" value="1"/>
</dbReference>
<keyword evidence="11" id="KW-1185">Reference proteome</keyword>
<evidence type="ECO:0000256" key="6">
    <source>
        <dbReference type="SAM" id="MobiDB-lite"/>
    </source>
</evidence>
<dbReference type="GO" id="GO:0045735">
    <property type="term" value="F:nutrient reservoir activity"/>
    <property type="evidence" value="ECO:0007669"/>
    <property type="project" value="UniProtKB-KW"/>
</dbReference>
<feature type="compositionally biased region" description="Polar residues" evidence="6">
    <location>
        <begin position="370"/>
        <end position="381"/>
    </location>
</feature>
<keyword evidence="4" id="KW-0325">Glycoprotein</keyword>
<dbReference type="Gene3D" id="2.30.230.10">
    <property type="entry name" value="Lipovitellin, beta-sheet shell regions, chain A"/>
    <property type="match status" value="1"/>
</dbReference>
<keyword evidence="1 7" id="KW-0732">Signal</keyword>
<dbReference type="InterPro" id="IPR015816">
    <property type="entry name" value="Vitellinogen_b-sht_N"/>
</dbReference>
<dbReference type="Pfam" id="PF01347">
    <property type="entry name" value="Vitellogenin_N"/>
    <property type="match status" value="1"/>
</dbReference>
<dbReference type="Pfam" id="PF09172">
    <property type="entry name" value="Vit_open_b-sht"/>
    <property type="match status" value="1"/>
</dbReference>
<proteinExistence type="predicted"/>
<dbReference type="SMART" id="SM01169">
    <property type="entry name" value="DUF1943"/>
    <property type="match status" value="1"/>
</dbReference>
<feature type="signal peptide" evidence="7">
    <location>
        <begin position="1"/>
        <end position="22"/>
    </location>
</feature>
<dbReference type="STRING" id="105785.A0A2J7QIJ4"/>
<dbReference type="EMBL" id="NEVH01013591">
    <property type="protein sequence ID" value="PNF28403.1"/>
    <property type="molecule type" value="Genomic_DNA"/>
</dbReference>